<dbReference type="Pfam" id="PF00596">
    <property type="entry name" value="Aldolase_II"/>
    <property type="match status" value="1"/>
</dbReference>
<comment type="similarity">
    <text evidence="1">Belongs to the aldolase class II family.</text>
</comment>
<sequence length="274" mass="30664">MSQVTPRHSITNLPNHNHRLQLSAPPTFSDLSAERLHRKQRLAASYRLFAELGFEVGLAGHFTARDPIETDHYWINPLGVPFTQIRTSDLLRVDGQGQVVEGNGLLNTSALELHYQLQQARPEVIGIAHLHSFHGRVWSSLGQLFQPITAEASAFRGEQVLFDRNALRDAGGGLLQDRDLVARAFVEAFAGHNLLVWQNHGLWVTGQSVESAAWRFILADDTARAHLLAYAAGQPRVPEQLEGASNPAQRELFAWLNFVPLWDRIVQQQPDLLD</sequence>
<dbReference type="RefSeq" id="WP_012272292.1">
    <property type="nucleotide sequence ID" value="NC_010322.1"/>
</dbReference>
<dbReference type="PANTHER" id="PTHR10672">
    <property type="entry name" value="ADDUCIN"/>
    <property type="match status" value="1"/>
</dbReference>
<dbReference type="SUPFAM" id="SSF53639">
    <property type="entry name" value="AraD/HMP-PK domain-like"/>
    <property type="match status" value="1"/>
</dbReference>
<dbReference type="InterPro" id="IPR001303">
    <property type="entry name" value="Aldolase_II/adducin_N"/>
</dbReference>
<organism evidence="4 5">
    <name type="scientific">Pseudomonas putida (strain GB-1)</name>
    <dbReference type="NCBI Taxonomy" id="76869"/>
    <lineage>
        <taxon>Bacteria</taxon>
        <taxon>Pseudomonadati</taxon>
        <taxon>Pseudomonadota</taxon>
        <taxon>Gammaproteobacteria</taxon>
        <taxon>Pseudomonadales</taxon>
        <taxon>Pseudomonadaceae</taxon>
        <taxon>Pseudomonas</taxon>
    </lineage>
</organism>
<dbReference type="AlphaFoldDB" id="B0KSM7"/>
<dbReference type="InterPro" id="IPR051017">
    <property type="entry name" value="Aldolase-II_Adducin_sf"/>
</dbReference>
<feature type="region of interest" description="Disordered" evidence="2">
    <location>
        <begin position="1"/>
        <end position="24"/>
    </location>
</feature>
<evidence type="ECO:0000256" key="1">
    <source>
        <dbReference type="ARBA" id="ARBA00037961"/>
    </source>
</evidence>
<dbReference type="GO" id="GO:0005856">
    <property type="term" value="C:cytoskeleton"/>
    <property type="evidence" value="ECO:0007669"/>
    <property type="project" value="TreeGrafter"/>
</dbReference>
<dbReference type="SMART" id="SM01007">
    <property type="entry name" value="Aldolase_II"/>
    <property type="match status" value="1"/>
</dbReference>
<dbReference type="Proteomes" id="UP000002157">
    <property type="component" value="Chromosome"/>
</dbReference>
<evidence type="ECO:0000313" key="4">
    <source>
        <dbReference type="EMBL" id="ABY98552.1"/>
    </source>
</evidence>
<proteinExistence type="inferred from homology"/>
<name>B0KSM7_PSEPG</name>
<dbReference type="EMBL" id="CP000926">
    <property type="protein sequence ID" value="ABY98552.1"/>
    <property type="molecule type" value="Genomic_DNA"/>
</dbReference>
<dbReference type="NCBIfam" id="NF004855">
    <property type="entry name" value="PRK06208.1"/>
    <property type="match status" value="1"/>
</dbReference>
<feature type="domain" description="Class II aldolase/adducin N-terminal" evidence="3">
    <location>
        <begin position="40"/>
        <end position="227"/>
    </location>
</feature>
<dbReference type="HOGENOM" id="CLU_006033_1_2_6"/>
<accession>B0KSM7</accession>
<evidence type="ECO:0000259" key="3">
    <source>
        <dbReference type="SMART" id="SM01007"/>
    </source>
</evidence>
<dbReference type="PANTHER" id="PTHR10672:SF3">
    <property type="entry name" value="PROTEIN HU-LI TAI SHAO"/>
    <property type="match status" value="1"/>
</dbReference>
<evidence type="ECO:0000313" key="5">
    <source>
        <dbReference type="Proteomes" id="UP000002157"/>
    </source>
</evidence>
<dbReference type="GO" id="GO:0051015">
    <property type="term" value="F:actin filament binding"/>
    <property type="evidence" value="ECO:0007669"/>
    <property type="project" value="TreeGrafter"/>
</dbReference>
<dbReference type="KEGG" id="ppg:PputGB1_2655"/>
<protein>
    <submittedName>
        <fullName evidence="4">Class II aldolase/adducin family protein</fullName>
    </submittedName>
</protein>
<dbReference type="InterPro" id="IPR036409">
    <property type="entry name" value="Aldolase_II/adducin_N_sf"/>
</dbReference>
<feature type="compositionally biased region" description="Polar residues" evidence="2">
    <location>
        <begin position="1"/>
        <end position="15"/>
    </location>
</feature>
<evidence type="ECO:0000256" key="2">
    <source>
        <dbReference type="SAM" id="MobiDB-lite"/>
    </source>
</evidence>
<dbReference type="Gene3D" id="3.40.225.10">
    <property type="entry name" value="Class II aldolase/adducin N-terminal domain"/>
    <property type="match status" value="1"/>
</dbReference>
<reference evidence="4 5" key="1">
    <citation type="submission" date="2008-01" db="EMBL/GenBank/DDBJ databases">
        <title>Complete sequence of Pseudomonas putida GB-1.</title>
        <authorList>
            <consortium name="US DOE Joint Genome Institute"/>
            <person name="Copeland A."/>
            <person name="Lucas S."/>
            <person name="Lapidus A."/>
            <person name="Barry K."/>
            <person name="Glavina del Rio T."/>
            <person name="Dalin E."/>
            <person name="Tice H."/>
            <person name="Pitluck S."/>
            <person name="Bruce D."/>
            <person name="Goodwin L."/>
            <person name="Chertkov O."/>
            <person name="Brettin T."/>
            <person name="Detter J.C."/>
            <person name="Han C."/>
            <person name="Kuske C.R."/>
            <person name="Schmutz J."/>
            <person name="Larimer F."/>
            <person name="Land M."/>
            <person name="Hauser L."/>
            <person name="Kyrpides N."/>
            <person name="Kim E."/>
            <person name="McCarthy J.K."/>
            <person name="Richardson P."/>
        </authorList>
    </citation>
    <scope>NUCLEOTIDE SEQUENCE [LARGE SCALE GENOMIC DNA]</scope>
    <source>
        <strain evidence="4 5">GB-1</strain>
    </source>
</reference>
<gene>
    <name evidence="4" type="ordered locus">PputGB1_2655</name>
</gene>
<dbReference type="GO" id="GO:0005996">
    <property type="term" value="P:monosaccharide metabolic process"/>
    <property type="evidence" value="ECO:0007669"/>
    <property type="project" value="UniProtKB-ARBA"/>
</dbReference>
<dbReference type="eggNOG" id="COG0235">
    <property type="taxonomic scope" value="Bacteria"/>
</dbReference>